<keyword evidence="1" id="KW-0812">Transmembrane</keyword>
<accession>A0A6M1LLT6</accession>
<feature type="transmembrane region" description="Helical" evidence="1">
    <location>
        <begin position="133"/>
        <end position="151"/>
    </location>
</feature>
<name>A0A6M1LLT6_9PROT</name>
<feature type="transmembrane region" description="Helical" evidence="1">
    <location>
        <begin position="276"/>
        <end position="301"/>
    </location>
</feature>
<proteinExistence type="predicted"/>
<dbReference type="RefSeq" id="WP_164695212.1">
    <property type="nucleotide sequence ID" value="NZ_JAAIKB010000005.1"/>
</dbReference>
<feature type="transmembrane region" description="Helical" evidence="1">
    <location>
        <begin position="224"/>
        <end position="241"/>
    </location>
</feature>
<evidence type="ECO:0000313" key="3">
    <source>
        <dbReference type="Proteomes" id="UP000475385"/>
    </source>
</evidence>
<dbReference type="Pfam" id="PF05145">
    <property type="entry name" value="AbrB"/>
    <property type="match status" value="1"/>
</dbReference>
<feature type="transmembrane region" description="Helical" evidence="1">
    <location>
        <begin position="198"/>
        <end position="218"/>
    </location>
</feature>
<dbReference type="PIRSF" id="PIRSF038991">
    <property type="entry name" value="Protein_AbrB"/>
    <property type="match status" value="1"/>
</dbReference>
<dbReference type="EMBL" id="JAAIKB010000005">
    <property type="protein sequence ID" value="NGM21315.1"/>
    <property type="molecule type" value="Genomic_DNA"/>
</dbReference>
<organism evidence="2 3">
    <name type="scientific">Falsiroseomonas algicola</name>
    <dbReference type="NCBI Taxonomy" id="2716930"/>
    <lineage>
        <taxon>Bacteria</taxon>
        <taxon>Pseudomonadati</taxon>
        <taxon>Pseudomonadota</taxon>
        <taxon>Alphaproteobacteria</taxon>
        <taxon>Acetobacterales</taxon>
        <taxon>Roseomonadaceae</taxon>
        <taxon>Falsiroseomonas</taxon>
    </lineage>
</organism>
<protein>
    <submittedName>
        <fullName evidence="2">AbrB family transcriptional regulator</fullName>
    </submittedName>
</protein>
<reference evidence="2 3" key="1">
    <citation type="submission" date="2020-02" db="EMBL/GenBank/DDBJ databases">
        <authorList>
            <person name="Kim H.M."/>
            <person name="Jeon C.O."/>
        </authorList>
    </citation>
    <scope>NUCLEOTIDE SEQUENCE [LARGE SCALE GENOMIC DNA]</scope>
    <source>
        <strain evidence="2 3">PeD5</strain>
    </source>
</reference>
<feature type="transmembrane region" description="Helical" evidence="1">
    <location>
        <begin position="157"/>
        <end position="177"/>
    </location>
</feature>
<dbReference type="AlphaFoldDB" id="A0A6M1LLT6"/>
<keyword evidence="1" id="KW-1133">Transmembrane helix</keyword>
<keyword evidence="3" id="KW-1185">Reference proteome</keyword>
<dbReference type="GO" id="GO:0016020">
    <property type="term" value="C:membrane"/>
    <property type="evidence" value="ECO:0007669"/>
    <property type="project" value="InterPro"/>
</dbReference>
<dbReference type="InterPro" id="IPR007820">
    <property type="entry name" value="AbrB_fam"/>
</dbReference>
<reference evidence="2 3" key="2">
    <citation type="submission" date="2020-03" db="EMBL/GenBank/DDBJ databases">
        <title>Roseomonas stagni sp. nov., isolated from pond water in Japan.</title>
        <authorList>
            <person name="Furuhata K."/>
            <person name="Miyamoto H."/>
            <person name="Goto K."/>
        </authorList>
    </citation>
    <scope>NUCLEOTIDE SEQUENCE [LARGE SCALE GENOMIC DNA]</scope>
    <source>
        <strain evidence="2 3">PeD5</strain>
    </source>
</reference>
<sequence>MAPSPSPPSAPDPAPAARASPGPIAYLLTALAAAGGGALFSLLHIPLAWMLGAMAATGVLAWHDRAAVAPPLRPVGLVFLGLGFGQTFSPSVLAALATALPWLVLAAVLSIVVGALVAQAFARMAGTDTRTGYFAAVPGGVIVMAVLAQRANVSVPAVTLAQTIRVMLVVVIFPPLITWLAPRGGAGAFLAERPPVEWLGLLALMPIGFGAAFLFRLLPIANPWMLGPCAIVVLMAAFDMLPSGVPTWMVNLGQIGMGASLGQRLNRRFILSSRRLALASVGSTLLLSAILAAVAVGLAWVSGLPVTAAMLGMAPGGMPEMTITAKALDMAVPLVLGFHLVRTVACNLLVDPIWRVAVKVGLAK</sequence>
<dbReference type="PANTHER" id="PTHR38457:SF1">
    <property type="entry name" value="REGULATOR ABRB-RELATED"/>
    <property type="match status" value="1"/>
</dbReference>
<dbReference type="NCBIfam" id="TIGR03082">
    <property type="entry name" value="Gneg_AbrB_dup"/>
    <property type="match status" value="1"/>
</dbReference>
<evidence type="ECO:0000256" key="1">
    <source>
        <dbReference type="SAM" id="Phobius"/>
    </source>
</evidence>
<dbReference type="GO" id="GO:0010468">
    <property type="term" value="P:regulation of gene expression"/>
    <property type="evidence" value="ECO:0007669"/>
    <property type="project" value="InterPro"/>
</dbReference>
<evidence type="ECO:0000313" key="2">
    <source>
        <dbReference type="EMBL" id="NGM21315.1"/>
    </source>
</evidence>
<gene>
    <name evidence="2" type="ORF">G3576_14930</name>
</gene>
<feature type="transmembrane region" description="Helical" evidence="1">
    <location>
        <begin position="102"/>
        <end position="121"/>
    </location>
</feature>
<dbReference type="PANTHER" id="PTHR38457">
    <property type="entry name" value="REGULATOR ABRB-RELATED"/>
    <property type="match status" value="1"/>
</dbReference>
<keyword evidence="1" id="KW-0472">Membrane</keyword>
<comment type="caution">
    <text evidence="2">The sequence shown here is derived from an EMBL/GenBank/DDBJ whole genome shotgun (WGS) entry which is preliminary data.</text>
</comment>
<feature type="transmembrane region" description="Helical" evidence="1">
    <location>
        <begin position="75"/>
        <end position="96"/>
    </location>
</feature>
<dbReference type="Proteomes" id="UP000475385">
    <property type="component" value="Unassembled WGS sequence"/>
</dbReference>
<dbReference type="InterPro" id="IPR017516">
    <property type="entry name" value="AbrB_dup"/>
</dbReference>
<feature type="transmembrane region" description="Helical" evidence="1">
    <location>
        <begin position="47"/>
        <end position="63"/>
    </location>
</feature>